<dbReference type="AlphaFoldDB" id="A0A2T1A2G3"/>
<reference evidence="5 6" key="1">
    <citation type="submission" date="2018-03" db="EMBL/GenBank/DDBJ databases">
        <title>Genomic Encyclopedia of Archaeal and Bacterial Type Strains, Phase II (KMG-II): from individual species to whole genera.</title>
        <authorList>
            <person name="Goeker M."/>
        </authorList>
    </citation>
    <scope>NUCLEOTIDE SEQUENCE [LARGE SCALE GENOMIC DNA]</scope>
    <source>
        <strain evidence="5 6">DSM 100065</strain>
    </source>
</reference>
<evidence type="ECO:0000313" key="6">
    <source>
        <dbReference type="Proteomes" id="UP000237752"/>
    </source>
</evidence>
<keyword evidence="3" id="KW-0812">Transmembrane</keyword>
<dbReference type="Gene3D" id="3.40.630.190">
    <property type="entry name" value="LCP protein"/>
    <property type="match status" value="1"/>
</dbReference>
<dbReference type="InterPro" id="IPR004474">
    <property type="entry name" value="LytR_CpsA_psr"/>
</dbReference>
<organism evidence="5 6">
    <name type="scientific">Antricoccus suffuscus</name>
    <dbReference type="NCBI Taxonomy" id="1629062"/>
    <lineage>
        <taxon>Bacteria</taxon>
        <taxon>Bacillati</taxon>
        <taxon>Actinomycetota</taxon>
        <taxon>Actinomycetes</taxon>
        <taxon>Geodermatophilales</taxon>
        <taxon>Antricoccaceae</taxon>
        <taxon>Antricoccus</taxon>
    </lineage>
</organism>
<dbReference type="OrthoDB" id="9782542at2"/>
<accession>A0A2T1A2G3</accession>
<evidence type="ECO:0000259" key="4">
    <source>
        <dbReference type="Pfam" id="PF03816"/>
    </source>
</evidence>
<dbReference type="EMBL" id="PVUE01000004">
    <property type="protein sequence ID" value="PRZ42800.1"/>
    <property type="molecule type" value="Genomic_DNA"/>
</dbReference>
<keyword evidence="6" id="KW-1185">Reference proteome</keyword>
<name>A0A2T1A2G3_9ACTN</name>
<dbReference type="Pfam" id="PF03816">
    <property type="entry name" value="LytR_cpsA_psr"/>
    <property type="match status" value="1"/>
</dbReference>
<feature type="compositionally biased region" description="Pro residues" evidence="2">
    <location>
        <begin position="28"/>
        <end position="47"/>
    </location>
</feature>
<dbReference type="PANTHER" id="PTHR33392">
    <property type="entry name" value="POLYISOPRENYL-TEICHOIC ACID--PEPTIDOGLYCAN TEICHOIC ACID TRANSFERASE TAGU"/>
    <property type="match status" value="1"/>
</dbReference>
<dbReference type="Proteomes" id="UP000237752">
    <property type="component" value="Unassembled WGS sequence"/>
</dbReference>
<keyword evidence="3" id="KW-0472">Membrane</keyword>
<feature type="region of interest" description="Disordered" evidence="2">
    <location>
        <begin position="1"/>
        <end position="53"/>
    </location>
</feature>
<dbReference type="InterPro" id="IPR050922">
    <property type="entry name" value="LytR/CpsA/Psr_CW_biosynth"/>
</dbReference>
<feature type="domain" description="Cell envelope-related transcriptional attenuator" evidence="4">
    <location>
        <begin position="130"/>
        <end position="272"/>
    </location>
</feature>
<comment type="similarity">
    <text evidence="1">Belongs to the LytR/CpsA/Psr (LCP) family.</text>
</comment>
<evidence type="ECO:0000256" key="2">
    <source>
        <dbReference type="SAM" id="MobiDB-lite"/>
    </source>
</evidence>
<gene>
    <name evidence="5" type="ORF">CLV47_104147</name>
</gene>
<feature type="transmembrane region" description="Helical" evidence="3">
    <location>
        <begin position="58"/>
        <end position="77"/>
    </location>
</feature>
<proteinExistence type="inferred from homology"/>
<evidence type="ECO:0000256" key="1">
    <source>
        <dbReference type="ARBA" id="ARBA00006068"/>
    </source>
</evidence>
<keyword evidence="3" id="KW-1133">Transmembrane helix</keyword>
<protein>
    <submittedName>
        <fullName evidence="5">LytR family transcriptional attenuator</fullName>
    </submittedName>
</protein>
<evidence type="ECO:0000256" key="3">
    <source>
        <dbReference type="SAM" id="Phobius"/>
    </source>
</evidence>
<evidence type="ECO:0000313" key="5">
    <source>
        <dbReference type="EMBL" id="PRZ42800.1"/>
    </source>
</evidence>
<comment type="caution">
    <text evidence="5">The sequence shown here is derived from an EMBL/GenBank/DDBJ whole genome shotgun (WGS) entry which is preliminary data.</text>
</comment>
<dbReference type="NCBIfam" id="TIGR00350">
    <property type="entry name" value="lytR_cpsA_psr"/>
    <property type="match status" value="1"/>
</dbReference>
<sequence>MGTPQRPLAPPTSYGQDYYPGQRRTYPPQQPPRQPPPGGGYPPPPSGRPKKRHKGLKIFGSIVLVLVLVIVGFGAYLDFSLKRSDVLADYSGRPAATKGTNWLLVGSDGRAGLTAEQKKKLATGDAAGKRTDTIMVLHVPDSGVAPTLVSLPRDTLVDLPGHGKQKLNAAFNFGGGKLLAQTVQKITNLRIDHYAEVGFGGFASVVDAVGGVDICVDKPINDPKAGLNLQAGCQTLDGAQALGYVRTRATPMADLDRVKHQRKFLAALLSKASGIGTLINPFKSVPMALSAVDSLEVDSGTHLWNLASMGLAMGDSKLVTSTVPIGSTPTLSGVGSVVKWDEQGAKAFFGALANDEAVPTNLLSK</sequence>
<feature type="compositionally biased region" description="Low complexity" evidence="2">
    <location>
        <begin position="18"/>
        <end position="27"/>
    </location>
</feature>
<dbReference type="PANTHER" id="PTHR33392:SF6">
    <property type="entry name" value="POLYISOPRENYL-TEICHOIC ACID--PEPTIDOGLYCAN TEICHOIC ACID TRANSFERASE TAGU"/>
    <property type="match status" value="1"/>
</dbReference>